<dbReference type="InterPro" id="IPR050626">
    <property type="entry name" value="Peptidase_M16"/>
</dbReference>
<dbReference type="EMBL" id="MBFU01000405">
    <property type="protein sequence ID" value="PVZ99664.1"/>
    <property type="molecule type" value="Genomic_DNA"/>
</dbReference>
<keyword evidence="6" id="KW-0482">Metalloprotease</keyword>
<evidence type="ECO:0000259" key="9">
    <source>
        <dbReference type="Pfam" id="PF00675"/>
    </source>
</evidence>
<dbReference type="AlphaFoldDB" id="A0A2U1J3P0"/>
<dbReference type="PANTHER" id="PTHR43690:SF18">
    <property type="entry name" value="INSULIN-DEGRADING ENZYME-RELATED"/>
    <property type="match status" value="1"/>
</dbReference>
<feature type="compositionally biased region" description="Polar residues" evidence="8">
    <location>
        <begin position="1135"/>
        <end position="1149"/>
    </location>
</feature>
<dbReference type="InterPro" id="IPR007863">
    <property type="entry name" value="Peptidase_M16_C"/>
</dbReference>
<evidence type="ECO:0000256" key="5">
    <source>
        <dbReference type="ARBA" id="ARBA00022833"/>
    </source>
</evidence>
<evidence type="ECO:0000256" key="3">
    <source>
        <dbReference type="ARBA" id="ARBA00022723"/>
    </source>
</evidence>
<feature type="region of interest" description="Disordered" evidence="8">
    <location>
        <begin position="1055"/>
        <end position="1077"/>
    </location>
</feature>
<dbReference type="InterPro" id="IPR011765">
    <property type="entry name" value="Pept_M16_N"/>
</dbReference>
<evidence type="ECO:0000259" key="12">
    <source>
        <dbReference type="Pfam" id="PF22456"/>
    </source>
</evidence>
<dbReference type="Pfam" id="PF16187">
    <property type="entry name" value="Peptidase_M16_M"/>
    <property type="match status" value="1"/>
</dbReference>
<sequence length="1200" mass="137831">MNNKDSIKGQTGTAFQNPLSSDFEKLDISQNLAYLEGFELIESNGSIPYYEFTKTEILKPQSDDRNYKLIKLQNGIVALLVQDVNENKSCAAMNVNIGSLADPKEYNGLAHFCEHLLFMGTEKYPKENDYSEYLSTNGGYSNAFTDTLNTCYYFEVSKDHFEGALDRFAQFFVAPLFLSGSTEREVKAVDSEYKKNIQNDLWRSHQLEKTLTNPNHPYNFFSTGNYETLMGAAKARKQDLRDELIKFYKKYYSSDMMRLVVVGKESLEQLANSVASKFSSVKSNGITFQPPKDHPLTQEYLGKLVHVKSIRDNRNLKVVFPFPDEESHFRTKPSNYLSNLIGHESEGSILHCLKKKGWANETVCYYSENTGGYHGTFVIKASLTESGMENYETIIKIIFAYIKLLQDPQEYFFKELMTMSEIGFTFKDKEEITHFATSTSEVMHHRFYPPEMVLSGPYHISEFEENCILEQIKLLNPRNYRALLFSKSPKIENPSYEKYYQTEYEVKDLPESLLGNMEKSISTLPKEILDELYLPKPNKFIPENLDYEKHSSDEPVLKPELLSKSDCHELWFKKDDRFNLPRGIIYIGINIPGVSSSPLSSVLTSLFVEMVNYQVDKVTYDAKISGSRLSIWKTNSGLAAFCEGYNDKLIELFSTVMDNIVNLEVDEEKYNINLDKLSRKLRNYDHSEPYQHASILRSYMKNCDSFRYTDNLKSIKLLSINLLKQFVSNLNLQNHIHVLVMGNFKESNAVDVLNVAKSKLGGEPLTESDHAPERCFLHSKGHYILVQPLKSKQNLNSAVLRSVFTGTKNNHFERAILGLINSIISEPFFDQIRTKEQLGYITAGYSDMENSSLGTLLFVVQSESNPAFVDLRINSFLSSYTTTITQMTQLQLDKYIKALINKREDKPKHLYEESKRFWNEIRSGYYEFKWTQTDIAYLQKLSVSNVTDFWNKYVSPESKDTRQFSIHIYSSFVKIPSKKDFEEYSQEIHAFQGCLIREGANPEIVTLKKLSEFLGGAVKNIDLEIMDSESTSLVTIALVEWYEKQEKEIGIVQSTDSKEVKNNESESKSSQKDIKEKLCEPESSTNYIRTALKMALEEYLEVKRRPSSERIPTTPSPYEGYVFDSNDVPLADPTSELNSENSDNISDRNNMAKGLIKTPNNSWVFFDPVKYRNTLPTLSGPFSYSDLKPKYGEEEDKNEV</sequence>
<dbReference type="GO" id="GO:0051603">
    <property type="term" value="P:proteolysis involved in protein catabolic process"/>
    <property type="evidence" value="ECO:0007669"/>
    <property type="project" value="TreeGrafter"/>
</dbReference>
<keyword evidence="2" id="KW-0645">Protease</keyword>
<evidence type="ECO:0000256" key="2">
    <source>
        <dbReference type="ARBA" id="ARBA00022670"/>
    </source>
</evidence>
<keyword evidence="3" id="KW-0479">Metal-binding</keyword>
<keyword evidence="4" id="KW-0378">Hydrolase</keyword>
<dbReference type="Gene3D" id="3.30.830.10">
    <property type="entry name" value="Metalloenzyme, LuxS/M16 peptidase-like"/>
    <property type="match status" value="4"/>
</dbReference>
<feature type="compositionally biased region" description="Basic and acidic residues" evidence="8">
    <location>
        <begin position="1056"/>
        <end position="1077"/>
    </location>
</feature>
<evidence type="ECO:0000313" key="13">
    <source>
        <dbReference type="EMBL" id="PVZ99664.1"/>
    </source>
</evidence>
<evidence type="ECO:0000256" key="6">
    <source>
        <dbReference type="ARBA" id="ARBA00023049"/>
    </source>
</evidence>
<feature type="domain" description="Coenzyme PQQ synthesis protein F-like C-terminal lobe" evidence="12">
    <location>
        <begin position="819"/>
        <end position="918"/>
    </location>
</feature>
<feature type="domain" description="Peptidase M16 N-terminal" evidence="9">
    <location>
        <begin position="79"/>
        <end position="214"/>
    </location>
</feature>
<dbReference type="FunFam" id="3.30.830.10:FF:000005">
    <property type="entry name" value="nardilysin isoform X1"/>
    <property type="match status" value="1"/>
</dbReference>
<keyword evidence="5" id="KW-0862">Zinc</keyword>
<gene>
    <name evidence="13" type="ORF">BB558_004307</name>
</gene>
<comment type="caution">
    <text evidence="13">The sequence shown here is derived from an EMBL/GenBank/DDBJ whole genome shotgun (WGS) entry which is preliminary data.</text>
</comment>
<dbReference type="InterPro" id="IPR032632">
    <property type="entry name" value="Peptidase_M16_M"/>
</dbReference>
<reference evidence="13 14" key="1">
    <citation type="journal article" date="2018" name="MBio">
        <title>Comparative Genomics Reveals the Core Gene Toolbox for the Fungus-Insect Symbiosis.</title>
        <authorList>
            <person name="Wang Y."/>
            <person name="Stata M."/>
            <person name="Wang W."/>
            <person name="Stajich J.E."/>
            <person name="White M.M."/>
            <person name="Moncalvo J.M."/>
        </authorList>
    </citation>
    <scope>NUCLEOTIDE SEQUENCE [LARGE SCALE GENOMIC DNA]</scope>
    <source>
        <strain evidence="13 14">AUS-126-30</strain>
    </source>
</reference>
<dbReference type="Pfam" id="PF05193">
    <property type="entry name" value="Peptidase_M16_C"/>
    <property type="match status" value="1"/>
</dbReference>
<feature type="domain" description="Peptidase M16 middle/third" evidence="11">
    <location>
        <begin position="424"/>
        <end position="713"/>
    </location>
</feature>
<dbReference type="Proteomes" id="UP000245591">
    <property type="component" value="Unassembled WGS sequence"/>
</dbReference>
<evidence type="ECO:0008006" key="15">
    <source>
        <dbReference type="Google" id="ProtNLM"/>
    </source>
</evidence>
<comment type="similarity">
    <text evidence="1 7">Belongs to the peptidase M16 family.</text>
</comment>
<dbReference type="Pfam" id="PF22456">
    <property type="entry name" value="PqqF-like_C_4"/>
    <property type="match status" value="1"/>
</dbReference>
<dbReference type="GO" id="GO:0043171">
    <property type="term" value="P:peptide catabolic process"/>
    <property type="evidence" value="ECO:0007669"/>
    <property type="project" value="TreeGrafter"/>
</dbReference>
<dbReference type="GO" id="GO:0046872">
    <property type="term" value="F:metal ion binding"/>
    <property type="evidence" value="ECO:0007669"/>
    <property type="project" value="UniProtKB-KW"/>
</dbReference>
<dbReference type="GO" id="GO:0005739">
    <property type="term" value="C:mitochondrion"/>
    <property type="evidence" value="ECO:0007669"/>
    <property type="project" value="TreeGrafter"/>
</dbReference>
<evidence type="ECO:0000259" key="10">
    <source>
        <dbReference type="Pfam" id="PF05193"/>
    </source>
</evidence>
<protein>
    <recommendedName>
        <fullName evidence="15">Peptidase M16 N-terminal domain-containing protein</fullName>
    </recommendedName>
</protein>
<dbReference type="Pfam" id="PF00675">
    <property type="entry name" value="Peptidase_M16"/>
    <property type="match status" value="1"/>
</dbReference>
<dbReference type="InterPro" id="IPR001431">
    <property type="entry name" value="Pept_M16_Zn_BS"/>
</dbReference>
<dbReference type="PANTHER" id="PTHR43690">
    <property type="entry name" value="NARDILYSIN"/>
    <property type="match status" value="1"/>
</dbReference>
<dbReference type="InterPro" id="IPR011249">
    <property type="entry name" value="Metalloenz_LuxS/M16"/>
</dbReference>
<organism evidence="13 14">
    <name type="scientific">Smittium angustum</name>
    <dbReference type="NCBI Taxonomy" id="133377"/>
    <lineage>
        <taxon>Eukaryota</taxon>
        <taxon>Fungi</taxon>
        <taxon>Fungi incertae sedis</taxon>
        <taxon>Zoopagomycota</taxon>
        <taxon>Kickxellomycotina</taxon>
        <taxon>Harpellomycetes</taxon>
        <taxon>Harpellales</taxon>
        <taxon>Legeriomycetaceae</taxon>
        <taxon>Smittium</taxon>
    </lineage>
</organism>
<evidence type="ECO:0000256" key="8">
    <source>
        <dbReference type="SAM" id="MobiDB-lite"/>
    </source>
</evidence>
<dbReference type="InterPro" id="IPR054734">
    <property type="entry name" value="PqqF-like_C_4"/>
</dbReference>
<feature type="region of interest" description="Disordered" evidence="8">
    <location>
        <begin position="1131"/>
        <end position="1150"/>
    </location>
</feature>
<feature type="domain" description="Peptidase M16 C-terminal" evidence="10">
    <location>
        <begin position="241"/>
        <end position="407"/>
    </location>
</feature>
<proteinExistence type="inferred from homology"/>
<evidence type="ECO:0000256" key="1">
    <source>
        <dbReference type="ARBA" id="ARBA00007261"/>
    </source>
</evidence>
<dbReference type="PROSITE" id="PS00143">
    <property type="entry name" value="INSULINASE"/>
    <property type="match status" value="1"/>
</dbReference>
<dbReference type="GO" id="GO:0005829">
    <property type="term" value="C:cytosol"/>
    <property type="evidence" value="ECO:0007669"/>
    <property type="project" value="TreeGrafter"/>
</dbReference>
<evidence type="ECO:0000256" key="7">
    <source>
        <dbReference type="RuleBase" id="RU004447"/>
    </source>
</evidence>
<dbReference type="SUPFAM" id="SSF63411">
    <property type="entry name" value="LuxS/MPP-like metallohydrolase"/>
    <property type="match status" value="4"/>
</dbReference>
<name>A0A2U1J3P0_SMIAN</name>
<feature type="region of interest" description="Disordered" evidence="8">
    <location>
        <begin position="1174"/>
        <end position="1200"/>
    </location>
</feature>
<dbReference type="FunFam" id="3.30.830.10:FF:000004">
    <property type="entry name" value="Putative insulin-degrading enzyme"/>
    <property type="match status" value="1"/>
</dbReference>
<evidence type="ECO:0000259" key="11">
    <source>
        <dbReference type="Pfam" id="PF16187"/>
    </source>
</evidence>
<dbReference type="GO" id="GO:0004222">
    <property type="term" value="F:metalloendopeptidase activity"/>
    <property type="evidence" value="ECO:0007669"/>
    <property type="project" value="InterPro"/>
</dbReference>
<evidence type="ECO:0000256" key="4">
    <source>
        <dbReference type="ARBA" id="ARBA00022801"/>
    </source>
</evidence>
<keyword evidence="14" id="KW-1185">Reference proteome</keyword>
<evidence type="ECO:0000313" key="14">
    <source>
        <dbReference type="Proteomes" id="UP000245591"/>
    </source>
</evidence>
<accession>A0A2U1J3P0</accession>